<dbReference type="InterPro" id="IPR011333">
    <property type="entry name" value="SKP1/BTB/POZ_sf"/>
</dbReference>
<evidence type="ECO:0000313" key="3">
    <source>
        <dbReference type="Proteomes" id="UP000041254"/>
    </source>
</evidence>
<evidence type="ECO:0008006" key="4">
    <source>
        <dbReference type="Google" id="ProtNLM"/>
    </source>
</evidence>
<dbReference type="Proteomes" id="UP000041254">
    <property type="component" value="Unassembled WGS sequence"/>
</dbReference>
<dbReference type="VEuPathDB" id="CryptoDB:Vbra_21305"/>
<dbReference type="Gene3D" id="3.30.710.10">
    <property type="entry name" value="Potassium Channel Kv1.1, Chain A"/>
    <property type="match status" value="1"/>
</dbReference>
<feature type="compositionally biased region" description="Gly residues" evidence="1">
    <location>
        <begin position="630"/>
        <end position="641"/>
    </location>
</feature>
<dbReference type="InParanoid" id="A0A0G4FHT0"/>
<proteinExistence type="predicted"/>
<evidence type="ECO:0000313" key="2">
    <source>
        <dbReference type="EMBL" id="CEM13025.1"/>
    </source>
</evidence>
<dbReference type="AlphaFoldDB" id="A0A0G4FHT0"/>
<dbReference type="PhylomeDB" id="A0A0G4FHT0"/>
<reference evidence="2 3" key="1">
    <citation type="submission" date="2014-11" db="EMBL/GenBank/DDBJ databases">
        <authorList>
            <person name="Zhu J."/>
            <person name="Qi W."/>
            <person name="Song R."/>
        </authorList>
    </citation>
    <scope>NUCLEOTIDE SEQUENCE [LARGE SCALE GENOMIC DNA]</scope>
</reference>
<evidence type="ECO:0000256" key="1">
    <source>
        <dbReference type="SAM" id="MobiDB-lite"/>
    </source>
</evidence>
<feature type="region of interest" description="Disordered" evidence="1">
    <location>
        <begin position="596"/>
        <end position="661"/>
    </location>
</feature>
<organism evidence="2 3">
    <name type="scientific">Vitrella brassicaformis (strain CCMP3155)</name>
    <dbReference type="NCBI Taxonomy" id="1169540"/>
    <lineage>
        <taxon>Eukaryota</taxon>
        <taxon>Sar</taxon>
        <taxon>Alveolata</taxon>
        <taxon>Colpodellida</taxon>
        <taxon>Vitrellaceae</taxon>
        <taxon>Vitrella</taxon>
    </lineage>
</organism>
<name>A0A0G4FHT0_VITBC</name>
<sequence>MSSSAAAVASAYALPSHHPTSPLPGLFAIEEHYAALQKHLTETLKHLEEGREVRANIIKGLGGRPDARGSGDDVLEINAGGTVLKVQRSTLTCVEDSLVAELFSGVWDANFLRDPHNRMFINCCGECFAALVDDLVRVELGLISPSDLTTKAPPSNIYFPALLRTFTGVQRTPTPAPLCAPKPPAASNEVVVPACSSGVLSSSTASPCRFLEDVDRCVDTWRAEKGRLMGVVRGHLGEGGGEGIEEAFKERIAAVHDFFTRVQGGSRSSQADIETGRDDDSASVVSVEVMGRAITTTTATLRAFGEENSMYNRFVKWSNKTICKVPHDAVAFMIEACRRLHLQAQATNDKERESPIVLPSYPREHVDRVKAVFDMYGGPYGALCLPPKGSSLLTSREHLYKIRQWMGLKPHDELELIYKSSRDGHTFDNLMSKVIDRSPLLLLAQRKSKCQSDSLVGVAIDAPLPCLTHKATIVTVDPSCEHFAPVLFSLQPGPFKLACGDSKVTVRGTEWKGSLTDGENTPHGLVEFFGCLIMGCGDTGSKGVHDNLTRCYGYLRGDSARLKQPAGWPEGNRRLFGSPAICYIDEVEVFTLEANSHRRNVTQPRPSEDKPDTQTQQGGDETPHTPSGVGQEGGGGVGVGVDGAAASSTSEERLIGFVQLS</sequence>
<gene>
    <name evidence="2" type="ORF">Vbra_21305</name>
</gene>
<accession>A0A0G4FHT0</accession>
<dbReference type="SUPFAM" id="SSF54695">
    <property type="entry name" value="POZ domain"/>
    <property type="match status" value="1"/>
</dbReference>
<dbReference type="EMBL" id="CDMY01000441">
    <property type="protein sequence ID" value="CEM13025.1"/>
    <property type="molecule type" value="Genomic_DNA"/>
</dbReference>
<keyword evidence="3" id="KW-1185">Reference proteome</keyword>
<protein>
    <recommendedName>
        <fullName evidence="4">TLDc domain-containing protein</fullName>
    </recommendedName>
</protein>